<keyword evidence="11 17" id="KW-1133">Transmembrane helix</keyword>
<evidence type="ECO:0000259" key="19">
    <source>
        <dbReference type="PROSITE" id="PS50110"/>
    </source>
</evidence>
<evidence type="ECO:0000256" key="12">
    <source>
        <dbReference type="ARBA" id="ARBA00023012"/>
    </source>
</evidence>
<dbReference type="InterPro" id="IPR004358">
    <property type="entry name" value="Sig_transdc_His_kin-like_C"/>
</dbReference>
<dbReference type="InterPro" id="IPR011006">
    <property type="entry name" value="CheY-like_superfamily"/>
</dbReference>
<dbReference type="SMART" id="SM00387">
    <property type="entry name" value="HATPase_c"/>
    <property type="match status" value="1"/>
</dbReference>
<dbReference type="CDD" id="cd17546">
    <property type="entry name" value="REC_hyHK_CKI1_RcsC-like"/>
    <property type="match status" value="2"/>
</dbReference>
<dbReference type="Pfam" id="PF01627">
    <property type="entry name" value="Hpt"/>
    <property type="match status" value="1"/>
</dbReference>
<dbReference type="eggNOG" id="COG0784">
    <property type="taxonomic scope" value="Bacteria"/>
</dbReference>
<reference evidence="21" key="3">
    <citation type="submission" date="2011-05" db="EMBL/GenBank/DDBJ databases">
        <title>Complete sequence of Methylomonas methanica MC09.</title>
        <authorList>
            <consortium name="US DOE Joint Genome Institute"/>
            <person name="Lucas S."/>
            <person name="Han J."/>
            <person name="Lapidus A."/>
            <person name="Cheng J.-F."/>
            <person name="Goodwin L."/>
            <person name="Pitluck S."/>
            <person name="Peters L."/>
            <person name="Mikhailova N."/>
            <person name="Teshima H."/>
            <person name="Han C."/>
            <person name="Tapia R."/>
            <person name="Land M."/>
            <person name="Hauser L."/>
            <person name="Kyrpides N."/>
            <person name="Ivanova N."/>
            <person name="Pagani I."/>
            <person name="Stein L."/>
            <person name="Woyke T."/>
        </authorList>
    </citation>
    <scope>NUCLEOTIDE SEQUENCE [LARGE SCALE GENOMIC DNA]</scope>
    <source>
        <strain evidence="21">MC09</strain>
    </source>
</reference>
<dbReference type="STRING" id="857087.Metme_1457"/>
<dbReference type="InterPro" id="IPR001789">
    <property type="entry name" value="Sig_transdc_resp-reg_receiver"/>
</dbReference>
<dbReference type="Gene3D" id="1.20.120.160">
    <property type="entry name" value="HPT domain"/>
    <property type="match status" value="1"/>
</dbReference>
<dbReference type="Proteomes" id="UP000008888">
    <property type="component" value="Chromosome"/>
</dbReference>
<feature type="domain" description="Response regulatory" evidence="19">
    <location>
        <begin position="654"/>
        <end position="779"/>
    </location>
</feature>
<evidence type="ECO:0000259" key="18">
    <source>
        <dbReference type="PROSITE" id="PS50109"/>
    </source>
</evidence>
<keyword evidence="5 16" id="KW-0597">Phosphoprotein</keyword>
<dbReference type="Pfam" id="PF00072">
    <property type="entry name" value="Response_reg"/>
    <property type="match status" value="2"/>
</dbReference>
<dbReference type="InterPro" id="IPR036890">
    <property type="entry name" value="HATPase_C_sf"/>
</dbReference>
<evidence type="ECO:0000256" key="14">
    <source>
        <dbReference type="ARBA" id="ARBA00064003"/>
    </source>
</evidence>
<comment type="subcellular location">
    <subcellularLocation>
        <location evidence="2">Cell membrane</location>
        <topology evidence="2">Multi-pass membrane protein</topology>
    </subcellularLocation>
</comment>
<dbReference type="InterPro" id="IPR036097">
    <property type="entry name" value="HisK_dim/P_sf"/>
</dbReference>
<keyword evidence="12" id="KW-0902">Two-component regulatory system</keyword>
<reference key="2">
    <citation type="submission" date="2011-05" db="EMBL/GenBank/DDBJ databases">
        <title>Complete genome sequence of the aerobic marine methanotroph Methylomonas methanica MC09.</title>
        <authorList>
            <person name="Boden R."/>
            <person name="Cunliffe M."/>
            <person name="Scanlan J."/>
            <person name="Moussard H."/>
            <person name="Kits K.D."/>
            <person name="Klotz M."/>
            <person name="Jetten M."/>
            <person name="Vuilleumier S."/>
            <person name="Han J."/>
            <person name="Peters L."/>
            <person name="Mikhailova N."/>
            <person name="Teshima H."/>
            <person name="Tapia R."/>
            <person name="Kyrpides N."/>
            <person name="Ivanova N."/>
            <person name="Pagani I."/>
            <person name="Cheng J.-F."/>
            <person name="Goodwin L."/>
            <person name="Han C."/>
            <person name="Hauser L."/>
            <person name="Land M."/>
            <person name="Lapidus A."/>
            <person name="Lucas S."/>
            <person name="Pitluck S."/>
            <person name="Woyke T."/>
            <person name="Stein L.Y."/>
            <person name="Murrell C."/>
        </authorList>
    </citation>
    <scope>NUCLEOTIDE SEQUENCE</scope>
    <source>
        <strain>MC09</strain>
    </source>
</reference>
<evidence type="ECO:0000256" key="9">
    <source>
        <dbReference type="ARBA" id="ARBA00022777"/>
    </source>
</evidence>
<feature type="modified residue" description="4-aspartylphosphate" evidence="16">
    <location>
        <position position="854"/>
    </location>
</feature>
<proteinExistence type="predicted"/>
<feature type="domain" description="Response regulatory" evidence="19">
    <location>
        <begin position="803"/>
        <end position="921"/>
    </location>
</feature>
<evidence type="ECO:0000256" key="5">
    <source>
        <dbReference type="ARBA" id="ARBA00022553"/>
    </source>
</evidence>
<protein>
    <recommendedName>
        <fullName evidence="15">Sensory/regulatory protein RpfC</fullName>
        <ecNumber evidence="3">2.7.13.3</ecNumber>
    </recommendedName>
</protein>
<evidence type="ECO:0000256" key="16">
    <source>
        <dbReference type="PROSITE-ProRule" id="PRU00169"/>
    </source>
</evidence>
<evidence type="ECO:0000313" key="21">
    <source>
        <dbReference type="Proteomes" id="UP000008888"/>
    </source>
</evidence>
<reference evidence="20 21" key="1">
    <citation type="journal article" date="2011" name="J. Bacteriol.">
        <title>Complete Genome Sequence of the Aerobic Marine Methanotroph Methylomonas methanica MC09.</title>
        <authorList>
            <person name="Boden R."/>
            <person name="Cunliffe M."/>
            <person name="Scanlan J."/>
            <person name="Moussard H."/>
            <person name="Kits K.D."/>
            <person name="Klotz M.G."/>
            <person name="Jetten M.S."/>
            <person name="Vuilleumier S."/>
            <person name="Han J."/>
            <person name="Peters L."/>
            <person name="Mikhailova N."/>
            <person name="Teshima H."/>
            <person name="Tapia R."/>
            <person name="Kyrpides N."/>
            <person name="Ivanova N."/>
            <person name="Pagani I."/>
            <person name="Cheng J.F."/>
            <person name="Goodwin L."/>
            <person name="Han C."/>
            <person name="Hauser L."/>
            <person name="Land M.L."/>
            <person name="Lapidus A."/>
            <person name="Lucas S."/>
            <person name="Pitluck S."/>
            <person name="Woyke T."/>
            <person name="Stein L."/>
            <person name="Murrell J.C."/>
        </authorList>
    </citation>
    <scope>NUCLEOTIDE SEQUENCE [LARGE SCALE GENOMIC DNA]</scope>
    <source>
        <strain evidence="20 21">MC09</strain>
    </source>
</reference>
<evidence type="ECO:0000256" key="13">
    <source>
        <dbReference type="ARBA" id="ARBA00023136"/>
    </source>
</evidence>
<dbReference type="AlphaFoldDB" id="F9ZZ25"/>
<keyword evidence="13 17" id="KW-0472">Membrane</keyword>
<organism evidence="20 21">
    <name type="scientific">Methylomonas methanica (strain DSM 25384 / MC09)</name>
    <dbReference type="NCBI Taxonomy" id="857087"/>
    <lineage>
        <taxon>Bacteria</taxon>
        <taxon>Pseudomonadati</taxon>
        <taxon>Pseudomonadota</taxon>
        <taxon>Gammaproteobacteria</taxon>
        <taxon>Methylococcales</taxon>
        <taxon>Methylococcaceae</taxon>
        <taxon>Methylomonas</taxon>
    </lineage>
</organism>
<feature type="modified residue" description="4-aspartylphosphate" evidence="16">
    <location>
        <position position="711"/>
    </location>
</feature>
<dbReference type="Gene3D" id="1.10.287.130">
    <property type="match status" value="1"/>
</dbReference>
<evidence type="ECO:0000256" key="4">
    <source>
        <dbReference type="ARBA" id="ARBA00022475"/>
    </source>
</evidence>
<dbReference type="SUPFAM" id="SSF103190">
    <property type="entry name" value="Sensory domain-like"/>
    <property type="match status" value="2"/>
</dbReference>
<evidence type="ECO:0000256" key="17">
    <source>
        <dbReference type="SAM" id="Phobius"/>
    </source>
</evidence>
<evidence type="ECO:0000313" key="20">
    <source>
        <dbReference type="EMBL" id="AEF99880.1"/>
    </source>
</evidence>
<name>F9ZZ25_METMM</name>
<dbReference type="Pfam" id="PF00512">
    <property type="entry name" value="HisKA"/>
    <property type="match status" value="1"/>
</dbReference>
<evidence type="ECO:0000256" key="8">
    <source>
        <dbReference type="ARBA" id="ARBA00022741"/>
    </source>
</evidence>
<dbReference type="InterPro" id="IPR008207">
    <property type="entry name" value="Sig_transdc_His_kin_Hpt_dom"/>
</dbReference>
<dbReference type="eggNOG" id="COG2205">
    <property type="taxonomic scope" value="Bacteria"/>
</dbReference>
<dbReference type="InterPro" id="IPR005467">
    <property type="entry name" value="His_kinase_dom"/>
</dbReference>
<evidence type="ECO:0000256" key="7">
    <source>
        <dbReference type="ARBA" id="ARBA00022692"/>
    </source>
</evidence>
<dbReference type="FunFam" id="1.10.287.130:FF:000002">
    <property type="entry name" value="Two-component osmosensing histidine kinase"/>
    <property type="match status" value="1"/>
</dbReference>
<feature type="transmembrane region" description="Helical" evidence="17">
    <location>
        <begin position="46"/>
        <end position="68"/>
    </location>
</feature>
<evidence type="ECO:0000256" key="1">
    <source>
        <dbReference type="ARBA" id="ARBA00000085"/>
    </source>
</evidence>
<dbReference type="GO" id="GO:0005886">
    <property type="term" value="C:plasma membrane"/>
    <property type="evidence" value="ECO:0007669"/>
    <property type="project" value="UniProtKB-SubCell"/>
</dbReference>
<dbReference type="SMART" id="SM00388">
    <property type="entry name" value="HisKA"/>
    <property type="match status" value="1"/>
</dbReference>
<dbReference type="KEGG" id="mmt:Metme_1457"/>
<dbReference type="GO" id="GO:0005524">
    <property type="term" value="F:ATP binding"/>
    <property type="evidence" value="ECO:0007669"/>
    <property type="project" value="UniProtKB-KW"/>
</dbReference>
<dbReference type="InterPro" id="IPR048760">
    <property type="entry name" value="VP0354-like_sensor_dom"/>
</dbReference>
<dbReference type="Pfam" id="PF21623">
    <property type="entry name" value="HK_sensor_dom_bact"/>
    <property type="match status" value="1"/>
</dbReference>
<comment type="catalytic activity">
    <reaction evidence="1">
        <text>ATP + protein L-histidine = ADP + protein N-phospho-L-histidine.</text>
        <dbReference type="EC" id="2.7.13.3"/>
    </reaction>
</comment>
<keyword evidence="8" id="KW-0547">Nucleotide-binding</keyword>
<dbReference type="GO" id="GO:0000155">
    <property type="term" value="F:phosphorelay sensor kinase activity"/>
    <property type="evidence" value="ECO:0007669"/>
    <property type="project" value="InterPro"/>
</dbReference>
<dbReference type="CDD" id="cd16922">
    <property type="entry name" value="HATPase_EvgS-ArcB-TorS-like"/>
    <property type="match status" value="1"/>
</dbReference>
<dbReference type="EMBL" id="CP002738">
    <property type="protein sequence ID" value="AEF99880.1"/>
    <property type="molecule type" value="Genomic_DNA"/>
</dbReference>
<dbReference type="EC" id="2.7.13.3" evidence="3"/>
<dbReference type="PROSITE" id="PS50109">
    <property type="entry name" value="HIS_KIN"/>
    <property type="match status" value="1"/>
</dbReference>
<dbReference type="SUPFAM" id="SSF47226">
    <property type="entry name" value="Histidine-containing phosphotransfer domain, HPT domain"/>
    <property type="match status" value="1"/>
</dbReference>
<dbReference type="SUPFAM" id="SSF47384">
    <property type="entry name" value="Homodimeric domain of signal transducing histidine kinase"/>
    <property type="match status" value="1"/>
</dbReference>
<dbReference type="Gene3D" id="3.40.50.2300">
    <property type="match status" value="2"/>
</dbReference>
<evidence type="ECO:0000256" key="2">
    <source>
        <dbReference type="ARBA" id="ARBA00004651"/>
    </source>
</evidence>
<dbReference type="InterPro" id="IPR036641">
    <property type="entry name" value="HPT_dom_sf"/>
</dbReference>
<gene>
    <name evidence="20" type="ordered locus">Metme_1457</name>
</gene>
<sequence length="1134" mass="124686">MYESVAAKNKKNRQCFTQLKRCCGVRYAPSNVIGALTMTTSWTTRVVSFLLLFTPALCLIGIGGYFFATSEIRFQQQQLQANDAAAVNIAANALRQDLHSLSVDIEFLGRMPRFRELLDAPTPDNLARTAEYFRAYMETRGIFDQIRWIDQSGQERVRVNFVNGHAQVTAPQDLQNKSQRPYFRQSVQIPVGAIYVSPFELNIEHEQVEHPFKPVIRMALPAVDSLHRRRGILIVNYLGQRLLDDFINSAGDKSQRLLLLNRDGYWLRGLDPADEWGFMLNRPTTLASQKPTLWAAVNHSATGYQLNDDGLWTWNRVNPLEDVKTGLYQTPIQNQIVGYYDYAWHVAMLLPAQALDEIHWRVWKKTSLPMITLMLTFGFLGALLAQSHVKIKQLNYDLAERASQAQAASKAKSHFLANMSHEIRTPMNAILGLAYLLEQSQLTDDTRELVRKIRVAGRSLLGIINDILDFSKIEAGRLEVEHAPFHLSDVLDNLACIMSASAGDKDIELVISPPSMIINQLYGDALRLEQVLINLTGNAIKFTDEGYVGLSVAVIAENEQQVTLRFSVRDTGIGITPEKQAEIFAPFNQADISTTRRFGGTGLGLAISRWLVEEMGGEIGVISAFGSGSEFWFTLPLDKADTSVMSAPKMSQIEVLIADDNPIARDALGNSVTALGWKAHIVDSGEAALHHLLTRAAIAPYTSLRQIIMLDWKMPGMDGLATAHAIRDSLKEGGDPIIIMVTAYSRDQLAAFPESKLADVVLSKPVTTSSLYNAVSQALAARDATEIAPTRPAVHGQRLSHLRLLIVDDSDINREVAQRIFAGEGAKVSLANDGQQALNWLQAHPGQVDIVLMDVQMPIMDGYEATRRIRLDANLAELPIIALTAGAFKTQEEAARDAGMDDFIPKPFDVESAIALILKLSGDRNRAVVTTSADNGIEADPTQADTADLDVEQGLAIWRDPIVYQQYLRKFARDYADSVAKMAKPGPTTAAASAHKLKGAAGALALSKLASLAGEADDMLQSGEDTRDILCRLQAALDSALAAIAAYAPPLTHHTDNVIETIDTVALTDLLVRTLKAFDTDNHLSVLPLLAELDRIMPAESLAPLRSAVENFDFRGGEAATKALAAQFNITLEE</sequence>
<dbReference type="InterPro" id="IPR003594">
    <property type="entry name" value="HATPase_dom"/>
</dbReference>
<dbReference type="PRINTS" id="PR00344">
    <property type="entry name" value="BCTRLSENSOR"/>
</dbReference>
<dbReference type="eggNOG" id="COG2198">
    <property type="taxonomic scope" value="Bacteria"/>
</dbReference>
<keyword evidence="9 20" id="KW-0418">Kinase</keyword>
<comment type="subunit">
    <text evidence="14">At low DSF concentrations, interacts with RpfF.</text>
</comment>
<keyword evidence="7 17" id="KW-0812">Transmembrane</keyword>
<dbReference type="Pfam" id="PF02518">
    <property type="entry name" value="HATPase_c"/>
    <property type="match status" value="1"/>
</dbReference>
<dbReference type="SMART" id="SM00448">
    <property type="entry name" value="REC"/>
    <property type="match status" value="2"/>
</dbReference>
<evidence type="ECO:0000256" key="11">
    <source>
        <dbReference type="ARBA" id="ARBA00022989"/>
    </source>
</evidence>
<dbReference type="CDD" id="cd00082">
    <property type="entry name" value="HisKA"/>
    <property type="match status" value="1"/>
</dbReference>
<dbReference type="Gene3D" id="3.30.565.10">
    <property type="entry name" value="Histidine kinase-like ATPase, C-terminal domain"/>
    <property type="match status" value="1"/>
</dbReference>
<dbReference type="Gene3D" id="3.30.450.20">
    <property type="entry name" value="PAS domain"/>
    <property type="match status" value="2"/>
</dbReference>
<keyword evidence="10" id="KW-0067">ATP-binding</keyword>
<feature type="domain" description="Histidine kinase" evidence="18">
    <location>
        <begin position="418"/>
        <end position="639"/>
    </location>
</feature>
<accession>F9ZZ25</accession>
<keyword evidence="6" id="KW-0808">Transferase</keyword>
<dbReference type="HOGENOM" id="CLU_278594_0_0_6"/>
<keyword evidence="21" id="KW-1185">Reference proteome</keyword>
<dbReference type="SUPFAM" id="SSF52172">
    <property type="entry name" value="CheY-like"/>
    <property type="match status" value="2"/>
</dbReference>
<keyword evidence="4" id="KW-1003">Cell membrane</keyword>
<dbReference type="PROSITE" id="PS50110">
    <property type="entry name" value="RESPONSE_REGULATORY"/>
    <property type="match status" value="2"/>
</dbReference>
<evidence type="ECO:0000256" key="3">
    <source>
        <dbReference type="ARBA" id="ARBA00012438"/>
    </source>
</evidence>
<dbReference type="PANTHER" id="PTHR45339:SF1">
    <property type="entry name" value="HYBRID SIGNAL TRANSDUCTION HISTIDINE KINASE J"/>
    <property type="match status" value="1"/>
</dbReference>
<dbReference type="InterPro" id="IPR029151">
    <property type="entry name" value="Sensor-like_sf"/>
</dbReference>
<evidence type="ECO:0000256" key="10">
    <source>
        <dbReference type="ARBA" id="ARBA00022840"/>
    </source>
</evidence>
<evidence type="ECO:0000256" key="15">
    <source>
        <dbReference type="ARBA" id="ARBA00068150"/>
    </source>
</evidence>
<evidence type="ECO:0000256" key="6">
    <source>
        <dbReference type="ARBA" id="ARBA00022679"/>
    </source>
</evidence>
<dbReference type="FunFam" id="3.30.565.10:FF:000010">
    <property type="entry name" value="Sensor histidine kinase RcsC"/>
    <property type="match status" value="1"/>
</dbReference>
<dbReference type="InterPro" id="IPR003661">
    <property type="entry name" value="HisK_dim/P_dom"/>
</dbReference>
<dbReference type="PANTHER" id="PTHR45339">
    <property type="entry name" value="HYBRID SIGNAL TRANSDUCTION HISTIDINE KINASE J"/>
    <property type="match status" value="1"/>
</dbReference>
<dbReference type="SUPFAM" id="SSF55874">
    <property type="entry name" value="ATPase domain of HSP90 chaperone/DNA topoisomerase II/histidine kinase"/>
    <property type="match status" value="1"/>
</dbReference>